<feature type="region of interest" description="Disordered" evidence="2">
    <location>
        <begin position="102"/>
        <end position="151"/>
    </location>
</feature>
<evidence type="ECO:0000313" key="3">
    <source>
        <dbReference type="EMBL" id="KAJ1519082.1"/>
    </source>
</evidence>
<evidence type="ECO:0000256" key="2">
    <source>
        <dbReference type="SAM" id="MobiDB-lite"/>
    </source>
</evidence>
<organism evidence="3 4">
    <name type="scientific">Megalurothrips usitatus</name>
    <name type="common">bean blossom thrips</name>
    <dbReference type="NCBI Taxonomy" id="439358"/>
    <lineage>
        <taxon>Eukaryota</taxon>
        <taxon>Metazoa</taxon>
        <taxon>Ecdysozoa</taxon>
        <taxon>Arthropoda</taxon>
        <taxon>Hexapoda</taxon>
        <taxon>Insecta</taxon>
        <taxon>Pterygota</taxon>
        <taxon>Neoptera</taxon>
        <taxon>Paraneoptera</taxon>
        <taxon>Thysanoptera</taxon>
        <taxon>Terebrantia</taxon>
        <taxon>Thripoidea</taxon>
        <taxon>Thripidae</taxon>
        <taxon>Megalurothrips</taxon>
    </lineage>
</organism>
<evidence type="ECO:0000256" key="1">
    <source>
        <dbReference type="SAM" id="Coils"/>
    </source>
</evidence>
<feature type="coiled-coil region" evidence="1">
    <location>
        <begin position="254"/>
        <end position="281"/>
    </location>
</feature>
<gene>
    <name evidence="3" type="ORF">ONE63_011324</name>
</gene>
<keyword evidence="4" id="KW-1185">Reference proteome</keyword>
<proteinExistence type="predicted"/>
<dbReference type="Proteomes" id="UP001075354">
    <property type="component" value="Unassembled WGS sequence"/>
</dbReference>
<protein>
    <submittedName>
        <fullName evidence="3">Uncharacterized protein</fullName>
    </submittedName>
</protein>
<feature type="compositionally biased region" description="Polar residues" evidence="2">
    <location>
        <begin position="117"/>
        <end position="131"/>
    </location>
</feature>
<dbReference type="EMBL" id="JAPTSV010000786">
    <property type="protein sequence ID" value="KAJ1519082.1"/>
    <property type="molecule type" value="Genomic_DNA"/>
</dbReference>
<comment type="caution">
    <text evidence="3">The sequence shown here is derived from an EMBL/GenBank/DDBJ whole genome shotgun (WGS) entry which is preliminary data.</text>
</comment>
<accession>A0AAV7X3R4</accession>
<evidence type="ECO:0000313" key="4">
    <source>
        <dbReference type="Proteomes" id="UP001075354"/>
    </source>
</evidence>
<name>A0AAV7X3R4_9NEOP</name>
<reference evidence="3" key="1">
    <citation type="submission" date="2022-12" db="EMBL/GenBank/DDBJ databases">
        <title>Chromosome-level genome assembly of the bean flower thrips Megalurothrips usitatus.</title>
        <authorList>
            <person name="Ma L."/>
            <person name="Liu Q."/>
            <person name="Li H."/>
            <person name="Cai W."/>
        </authorList>
    </citation>
    <scope>NUCLEOTIDE SEQUENCE</scope>
    <source>
        <strain evidence="3">Cailab_2022a</strain>
    </source>
</reference>
<sequence>MAVEQLPMWASVKFEEKYGSKCLNLPISHIMCSYVSKKGKDKRKPFEPAHCQDFEHADWYLAFVGENDEFQEDRHSYPAYNVLIGRLAVTLDGLTCDGRKRIHWPNVPEKGRDPESSVETGSSASDTGGVSQQKAARQEKRKRRREVTTNDMEAYVLRNSVDGGADDTVESLREKIKRLEAEKERLQASTSFSSNSSGSQCELSMLLNTFKDEFNRGLRSVSDSLTATKAAVEASLTATKAAVESSLTATKAVVEAVEGKVDRLQEVVDSNQEKLAAVEENMSKSPPTKRRYVQNWIDQIPRD</sequence>
<keyword evidence="1" id="KW-0175">Coiled coil</keyword>
<dbReference type="AlphaFoldDB" id="A0AAV7X3R4"/>